<dbReference type="InterPro" id="IPR011009">
    <property type="entry name" value="Kinase-like_dom_sf"/>
</dbReference>
<dbReference type="Gene3D" id="3.90.1200.10">
    <property type="match status" value="1"/>
</dbReference>
<reference evidence="2" key="2">
    <citation type="submission" date="2023-01" db="EMBL/GenBank/DDBJ databases">
        <authorList>
            <person name="Petersen C."/>
        </authorList>
    </citation>
    <scope>NUCLEOTIDE SEQUENCE</scope>
    <source>
        <strain evidence="2">IBT 17514</strain>
    </source>
</reference>
<evidence type="ECO:0000313" key="2">
    <source>
        <dbReference type="EMBL" id="KAJ5701006.1"/>
    </source>
</evidence>
<dbReference type="CDD" id="cd05120">
    <property type="entry name" value="APH_ChoK_like"/>
    <property type="match status" value="1"/>
</dbReference>
<evidence type="ECO:0000313" key="3">
    <source>
        <dbReference type="Proteomes" id="UP001215712"/>
    </source>
</evidence>
<comment type="caution">
    <text evidence="2">The sequence shown here is derived from an EMBL/GenBank/DDBJ whole genome shotgun (WGS) entry which is preliminary data.</text>
</comment>
<dbReference type="SUPFAM" id="SSF56112">
    <property type="entry name" value="Protein kinase-like (PK-like)"/>
    <property type="match status" value="1"/>
</dbReference>
<dbReference type="Gene3D" id="3.30.200.150">
    <property type="match status" value="1"/>
</dbReference>
<proteinExistence type="predicted"/>
<dbReference type="PANTHER" id="PTHR21310:SF58">
    <property type="entry name" value="AMINOGLYCOSIDE PHOSPHOTRANSFERASE DOMAIN-CONTAINING PROTEIN"/>
    <property type="match status" value="1"/>
</dbReference>
<evidence type="ECO:0000259" key="1">
    <source>
        <dbReference type="Pfam" id="PF01636"/>
    </source>
</evidence>
<dbReference type="InterPro" id="IPR002575">
    <property type="entry name" value="Aminoglycoside_PTrfase"/>
</dbReference>
<protein>
    <recommendedName>
        <fullName evidence="1">Aminoglycoside phosphotransferase domain-containing protein</fullName>
    </recommendedName>
</protein>
<dbReference type="Pfam" id="PF01636">
    <property type="entry name" value="APH"/>
    <property type="match status" value="1"/>
</dbReference>
<keyword evidence="3" id="KW-1185">Reference proteome</keyword>
<gene>
    <name evidence="2" type="ORF">N7493_012052</name>
</gene>
<dbReference type="InterPro" id="IPR051678">
    <property type="entry name" value="AGP_Transferase"/>
</dbReference>
<dbReference type="AlphaFoldDB" id="A0AAD6MQ22"/>
<reference evidence="2" key="1">
    <citation type="journal article" date="2023" name="IMA Fungus">
        <title>Comparative genomic study of the Penicillium genus elucidates a diverse pangenome and 15 lateral gene transfer events.</title>
        <authorList>
            <person name="Petersen C."/>
            <person name="Sorensen T."/>
            <person name="Nielsen M.R."/>
            <person name="Sondergaard T.E."/>
            <person name="Sorensen J.L."/>
            <person name="Fitzpatrick D.A."/>
            <person name="Frisvad J.C."/>
            <person name="Nielsen K.L."/>
        </authorList>
    </citation>
    <scope>NUCLEOTIDE SEQUENCE</scope>
    <source>
        <strain evidence="2">IBT 17514</strain>
    </source>
</reference>
<accession>A0AAD6MQ22</accession>
<organism evidence="2 3">
    <name type="scientific">Penicillium malachiteum</name>
    <dbReference type="NCBI Taxonomy" id="1324776"/>
    <lineage>
        <taxon>Eukaryota</taxon>
        <taxon>Fungi</taxon>
        <taxon>Dikarya</taxon>
        <taxon>Ascomycota</taxon>
        <taxon>Pezizomycotina</taxon>
        <taxon>Eurotiomycetes</taxon>
        <taxon>Eurotiomycetidae</taxon>
        <taxon>Eurotiales</taxon>
        <taxon>Aspergillaceae</taxon>
        <taxon>Penicillium</taxon>
    </lineage>
</organism>
<feature type="domain" description="Aminoglycoside phosphotransferase" evidence="1">
    <location>
        <begin position="340"/>
        <end position="519"/>
    </location>
</feature>
<name>A0AAD6MQ22_9EURO</name>
<dbReference type="EMBL" id="JAQJAN010000024">
    <property type="protein sequence ID" value="KAJ5701006.1"/>
    <property type="molecule type" value="Genomic_DNA"/>
</dbReference>
<dbReference type="Proteomes" id="UP001215712">
    <property type="component" value="Unassembled WGS sequence"/>
</dbReference>
<dbReference type="PANTHER" id="PTHR21310">
    <property type="entry name" value="AMINOGLYCOSIDE PHOSPHOTRANSFERASE-RELATED-RELATED"/>
    <property type="match status" value="1"/>
</dbReference>
<sequence length="543" mass="62464">MATSDITLKVISSANLSPNEHLLLRNFRERALDPEFAAKYDLSRIQTGAGAEVSLRSFKQDWRNLISNLKNIDEVPEDLDRLVRRRDGSGCCMTDTTYIIPPSILRNDSASLEILEAFLSPSGLAQLKPLVGNHGDIQVALQNLWCLSPSVHQAIRNGDIVLWDQATRYLQNSNCSMTEDEMREKYKDMYILTTCMLRRIEGLKYADGTDCSGYASVFLSSSDPALTLPNKFLFDIHERFANALYFFSIEDEITNGWPKPEIDPIPRFLRQAFYYFSRLVPLWARIKLYAYLWRVGNRRWPTISRGCVQRLPFGLIMKECIKAPQSEPNALKPIEQHTTISAPQLIDAGEHDGKTYIIMTKIPGEDLDLVLHLMSYEERDRLTDDLVDCVDQLRRIPNSTPYCFANTIGGSIYDHRIPDDEPVGPFNDETDFNNYLLSYIDCTPDKALRENGEPISMRQDHQSYFTHCGFHPSNILMQNGRLSGIVDWECAGYMPDYWECIKARRASWNSPPLLALFVNVFKRFGDYEEEWENKRVLWRHTHG</sequence>